<feature type="domain" description="PDZ" evidence="2">
    <location>
        <begin position="284"/>
        <end position="361"/>
    </location>
</feature>
<keyword evidence="1" id="KW-1133">Transmembrane helix</keyword>
<comment type="caution">
    <text evidence="3">The sequence shown here is derived from an EMBL/GenBank/DDBJ whole genome shotgun (WGS) entry which is preliminary data.</text>
</comment>
<protein>
    <submittedName>
        <fullName evidence="3">PDZ domain-containing protein</fullName>
    </submittedName>
</protein>
<dbReference type="Proteomes" id="UP000245624">
    <property type="component" value="Unassembled WGS sequence"/>
</dbReference>
<reference evidence="3 4" key="1">
    <citation type="submission" date="2018-05" db="EMBL/GenBank/DDBJ databases">
        <title>Genomic analysis of Gracilibacillus dipsosauri DD1 reveals novel features of a salt-tolerant amylase.</title>
        <authorList>
            <person name="Deutch C.E."/>
            <person name="Yang S."/>
        </authorList>
    </citation>
    <scope>NUCLEOTIDE SEQUENCE [LARGE SCALE GENOMIC DNA]</scope>
    <source>
        <strain evidence="3 4">DD1</strain>
    </source>
</reference>
<feature type="transmembrane region" description="Helical" evidence="1">
    <location>
        <begin position="57"/>
        <end position="77"/>
    </location>
</feature>
<dbReference type="InterPro" id="IPR036034">
    <property type="entry name" value="PDZ_sf"/>
</dbReference>
<dbReference type="Gene3D" id="2.30.42.10">
    <property type="match status" value="1"/>
</dbReference>
<feature type="transmembrane region" description="Helical" evidence="1">
    <location>
        <begin position="187"/>
        <end position="205"/>
    </location>
</feature>
<sequence length="386" mass="43650">MLEWIIEVGLAIIRMFAQPFLYWFLILLWWSSYFRMKKERATFGTKVFSYFHEAKGTWAFSIISGLLLSILVVGLGLTVTIPVVYLLAIIMIVLSLFKRFFFLSASYTLGILTIMVYLLDVFGEAILPVSWWKDLSNIDFMYIPYLIAALLIIESILLYRTKTMDTYPEVTKSKRGKNLGRHRIKKATIVPLFCLLPSGAIEPFADWWPVLNVGGESYGLMLIPFIIGFEHAVSNILPVKGARWIARNVMLLAGVIVLLAIAGYFYPVISLIAVIVSMIGRFIIQYGFRLHDQEQDSVFQLGGEGVMVLGVLPRTVAVTLGLKPSERIVKVNGEKVETENQFYHAVQANRAFCKLSIKDTNGEVRFAQAALYEGEHHELGALFVKE</sequence>
<dbReference type="SUPFAM" id="SSF50156">
    <property type="entry name" value="PDZ domain-like"/>
    <property type="match status" value="1"/>
</dbReference>
<name>A0A317L1C7_9BACI</name>
<keyword evidence="1" id="KW-0812">Transmembrane</keyword>
<dbReference type="AlphaFoldDB" id="A0A317L1C7"/>
<keyword evidence="1" id="KW-0472">Membrane</keyword>
<evidence type="ECO:0000259" key="2">
    <source>
        <dbReference type="SMART" id="SM00228"/>
    </source>
</evidence>
<proteinExistence type="predicted"/>
<feature type="transmembrane region" description="Helical" evidence="1">
    <location>
        <begin position="217"/>
        <end position="237"/>
    </location>
</feature>
<evidence type="ECO:0000256" key="1">
    <source>
        <dbReference type="SAM" id="Phobius"/>
    </source>
</evidence>
<gene>
    <name evidence="3" type="ORF">DLJ74_04630</name>
</gene>
<keyword evidence="4" id="KW-1185">Reference proteome</keyword>
<feature type="transmembrane region" description="Helical" evidence="1">
    <location>
        <begin position="142"/>
        <end position="159"/>
    </location>
</feature>
<dbReference type="OrthoDB" id="198399at2"/>
<dbReference type="SMART" id="SM00228">
    <property type="entry name" value="PDZ"/>
    <property type="match status" value="1"/>
</dbReference>
<dbReference type="RefSeq" id="WP_109983540.1">
    <property type="nucleotide sequence ID" value="NZ_QGTD01000005.1"/>
</dbReference>
<feature type="transmembrane region" description="Helical" evidence="1">
    <location>
        <begin position="20"/>
        <end position="36"/>
    </location>
</feature>
<organism evidence="3 4">
    <name type="scientific">Gracilibacillus dipsosauri</name>
    <dbReference type="NCBI Taxonomy" id="178340"/>
    <lineage>
        <taxon>Bacteria</taxon>
        <taxon>Bacillati</taxon>
        <taxon>Bacillota</taxon>
        <taxon>Bacilli</taxon>
        <taxon>Bacillales</taxon>
        <taxon>Bacillaceae</taxon>
        <taxon>Gracilibacillus</taxon>
    </lineage>
</organism>
<dbReference type="InterPro" id="IPR001478">
    <property type="entry name" value="PDZ"/>
</dbReference>
<evidence type="ECO:0000313" key="3">
    <source>
        <dbReference type="EMBL" id="PWU69276.1"/>
    </source>
</evidence>
<feature type="transmembrane region" description="Helical" evidence="1">
    <location>
        <begin position="109"/>
        <end position="130"/>
    </location>
</feature>
<dbReference type="EMBL" id="QGTD01000005">
    <property type="protein sequence ID" value="PWU69276.1"/>
    <property type="molecule type" value="Genomic_DNA"/>
</dbReference>
<evidence type="ECO:0000313" key="4">
    <source>
        <dbReference type="Proteomes" id="UP000245624"/>
    </source>
</evidence>
<accession>A0A317L1C7</accession>
<feature type="transmembrane region" description="Helical" evidence="1">
    <location>
        <begin position="83"/>
        <end position="102"/>
    </location>
</feature>